<dbReference type="PROSITE" id="PS50157">
    <property type="entry name" value="ZINC_FINGER_C2H2_2"/>
    <property type="match status" value="2"/>
</dbReference>
<evidence type="ECO:0000259" key="3">
    <source>
        <dbReference type="PROSITE" id="PS50157"/>
    </source>
</evidence>
<dbReference type="InterPro" id="IPR040436">
    <property type="entry name" value="Disconnected-like"/>
</dbReference>
<organism evidence="4 5">
    <name type="scientific">Caerostris darwini</name>
    <dbReference type="NCBI Taxonomy" id="1538125"/>
    <lineage>
        <taxon>Eukaryota</taxon>
        <taxon>Metazoa</taxon>
        <taxon>Ecdysozoa</taxon>
        <taxon>Arthropoda</taxon>
        <taxon>Chelicerata</taxon>
        <taxon>Arachnida</taxon>
        <taxon>Araneae</taxon>
        <taxon>Araneomorphae</taxon>
        <taxon>Entelegynae</taxon>
        <taxon>Araneoidea</taxon>
        <taxon>Araneidae</taxon>
        <taxon>Caerostris</taxon>
    </lineage>
</organism>
<name>A0AAV4M3X4_9ARAC</name>
<feature type="region of interest" description="Disordered" evidence="2">
    <location>
        <begin position="64"/>
        <end position="114"/>
    </location>
</feature>
<evidence type="ECO:0000256" key="2">
    <source>
        <dbReference type="SAM" id="MobiDB-lite"/>
    </source>
</evidence>
<feature type="region of interest" description="Disordered" evidence="2">
    <location>
        <begin position="222"/>
        <end position="252"/>
    </location>
</feature>
<feature type="domain" description="C2H2-type" evidence="3">
    <location>
        <begin position="657"/>
        <end position="680"/>
    </location>
</feature>
<feature type="compositionally biased region" description="Acidic residues" evidence="2">
    <location>
        <begin position="224"/>
        <end position="235"/>
    </location>
</feature>
<dbReference type="InterPro" id="IPR013087">
    <property type="entry name" value="Znf_C2H2_type"/>
</dbReference>
<evidence type="ECO:0000256" key="1">
    <source>
        <dbReference type="PROSITE-ProRule" id="PRU00042"/>
    </source>
</evidence>
<dbReference type="PANTHER" id="PTHR15021:SF0">
    <property type="entry name" value="DISCO-RELATED, ISOFORM A-RELATED"/>
    <property type="match status" value="1"/>
</dbReference>
<keyword evidence="1" id="KW-0863">Zinc-finger</keyword>
<sequence length="727" mass="80363">MHKCTVDGCNMMFSSRRSRNRHSANPNPKLHTPNLRRKLSHHDGRSSLPFPLIPPSTLMNFNNGSGKDNILSLPPPLPSDRECEDRRSITNNTHIKMEPNLPSSTMDDLASEAGMSQPGLSFSLRRKLNLNSPNEVLSLTKKSRYELNGDVSNEGDEGIDLSMKDDQNGNTSVNNKGVRKRKSFNPTKCATITSDDDLQYISTDDSSSDTFVDDNGMLSKSDDFSSDLLEDDSKDEDVRVYSPLPNSSLKLPTSISTHIPHHSPALTTHNTPKSEEKVEIKSPSIQAIPTPNFSMDKFTVKEEVSSLDLSIKHKEPIIKNNHETEEVSESPLRYLETLSLGAFTGLLNSTKPSYSQHIASTTGISYHAPGLGLASNPSSNMHDIPRERRSHLPLTESQPVPLQIPSSGMGLSSNDSDPDGQMSLLPVYRDASMIGAVDIPVDKENPRRCIACGKIFQNHFGVKTHYQNVHLKLMHKCTVEGCNAAFPSKRSRDRHSANLNLHRKLLSTTADKGHYFDKSSLFPFPHAGMPLRDEYFPRMYDSPINLYHSRFGDGFLSSPPFSNPLGAAGALGMINPFHPAFMVPPTSTSGSSLHEGGTRISDGRDDTPISSISSTPSPRPKSSSPSSFSPEKDDGSRCCRKPLTLDSEVEPDSDGRYSCKFCDRLFIGSSRLREHYEETHLPSLLPCPIDDCPKVFLSAADRDKHCETEDHHHHRAKSDRKGTPTKS</sequence>
<dbReference type="GO" id="GO:0006355">
    <property type="term" value="P:regulation of DNA-templated transcription"/>
    <property type="evidence" value="ECO:0007669"/>
    <property type="project" value="TreeGrafter"/>
</dbReference>
<proteinExistence type="predicted"/>
<dbReference type="PROSITE" id="PS00028">
    <property type="entry name" value="ZINC_FINGER_C2H2_1"/>
    <property type="match status" value="3"/>
</dbReference>
<dbReference type="Proteomes" id="UP001054837">
    <property type="component" value="Unassembled WGS sequence"/>
</dbReference>
<reference evidence="4 5" key="1">
    <citation type="submission" date="2021-06" db="EMBL/GenBank/DDBJ databases">
        <title>Caerostris darwini draft genome.</title>
        <authorList>
            <person name="Kono N."/>
            <person name="Arakawa K."/>
        </authorList>
    </citation>
    <scope>NUCLEOTIDE SEQUENCE [LARGE SCALE GENOMIC DNA]</scope>
</reference>
<evidence type="ECO:0000313" key="5">
    <source>
        <dbReference type="Proteomes" id="UP001054837"/>
    </source>
</evidence>
<evidence type="ECO:0000313" key="4">
    <source>
        <dbReference type="EMBL" id="GIX66983.1"/>
    </source>
</evidence>
<dbReference type="EMBL" id="BPLQ01000045">
    <property type="protein sequence ID" value="GIX66983.1"/>
    <property type="molecule type" value="Genomic_DNA"/>
</dbReference>
<dbReference type="GO" id="GO:0008270">
    <property type="term" value="F:zinc ion binding"/>
    <property type="evidence" value="ECO:0007669"/>
    <property type="project" value="UniProtKB-KW"/>
</dbReference>
<feature type="compositionally biased region" description="Basic and acidic residues" evidence="2">
    <location>
        <begin position="79"/>
        <end position="88"/>
    </location>
</feature>
<dbReference type="PANTHER" id="PTHR15021">
    <property type="entry name" value="DISCONNECTED-RELATED"/>
    <property type="match status" value="1"/>
</dbReference>
<dbReference type="AlphaFoldDB" id="A0AAV4M3X4"/>
<accession>A0AAV4M3X4</accession>
<keyword evidence="5" id="KW-1185">Reference proteome</keyword>
<feature type="region of interest" description="Disordered" evidence="2">
    <location>
        <begin position="706"/>
        <end position="727"/>
    </location>
</feature>
<keyword evidence="1" id="KW-0479">Metal-binding</keyword>
<feature type="region of interest" description="Disordered" evidence="2">
    <location>
        <begin position="148"/>
        <end position="183"/>
    </location>
</feature>
<dbReference type="SMART" id="SM00355">
    <property type="entry name" value="ZnF_C2H2"/>
    <property type="match status" value="5"/>
</dbReference>
<feature type="region of interest" description="Disordered" evidence="2">
    <location>
        <begin position="15"/>
        <end position="50"/>
    </location>
</feature>
<feature type="domain" description="C2H2-type" evidence="3">
    <location>
        <begin position="447"/>
        <end position="470"/>
    </location>
</feature>
<feature type="region of interest" description="Disordered" evidence="2">
    <location>
        <begin position="585"/>
        <end position="639"/>
    </location>
</feature>
<feature type="compositionally biased region" description="Low complexity" evidence="2">
    <location>
        <begin position="608"/>
        <end position="629"/>
    </location>
</feature>
<comment type="caution">
    <text evidence="4">The sequence shown here is derived from an EMBL/GenBank/DDBJ whole genome shotgun (WGS) entry which is preliminary data.</text>
</comment>
<keyword evidence="1" id="KW-0862">Zinc</keyword>
<dbReference type="GO" id="GO:0005634">
    <property type="term" value="C:nucleus"/>
    <property type="evidence" value="ECO:0007669"/>
    <property type="project" value="TreeGrafter"/>
</dbReference>
<gene>
    <name evidence="4" type="primary">Bnc2</name>
    <name evidence="4" type="ORF">CDAR_11961</name>
</gene>
<protein>
    <submittedName>
        <fullName evidence="4">Zinc finger protein basonuclin-2</fullName>
    </submittedName>
</protein>